<evidence type="ECO:0000256" key="5">
    <source>
        <dbReference type="RuleBase" id="RU361279"/>
    </source>
</evidence>
<dbReference type="SUPFAM" id="SSF100950">
    <property type="entry name" value="NagB/RpiA/CoA transferase-like"/>
    <property type="match status" value="1"/>
</dbReference>
<dbReference type="Proteomes" id="UP000285523">
    <property type="component" value="Unassembled WGS sequence"/>
</dbReference>
<evidence type="ECO:0000256" key="3">
    <source>
        <dbReference type="ARBA" id="ARBA00022840"/>
    </source>
</evidence>
<evidence type="ECO:0000256" key="4">
    <source>
        <dbReference type="PIRSR" id="PIRSR006806-1"/>
    </source>
</evidence>
<keyword evidence="5" id="KW-0479">Metal-binding</keyword>
<gene>
    <name evidence="6" type="ORF">D4Q52_04860</name>
</gene>
<protein>
    <recommendedName>
        <fullName evidence="5">5-formyltetrahydrofolate cyclo-ligase</fullName>
        <ecNumber evidence="5">6.3.3.2</ecNumber>
    </recommendedName>
</protein>
<dbReference type="PIRSF" id="PIRSF006806">
    <property type="entry name" value="FTHF_cligase"/>
    <property type="match status" value="1"/>
</dbReference>
<organism evidence="6 7">
    <name type="scientific">Rhodopseudomonas palustris</name>
    <dbReference type="NCBI Taxonomy" id="1076"/>
    <lineage>
        <taxon>Bacteria</taxon>
        <taxon>Pseudomonadati</taxon>
        <taxon>Pseudomonadota</taxon>
        <taxon>Alphaproteobacteria</taxon>
        <taxon>Hyphomicrobiales</taxon>
        <taxon>Nitrobacteraceae</taxon>
        <taxon>Rhodopseudomonas</taxon>
    </lineage>
</organism>
<dbReference type="EMBL" id="QYYD01000003">
    <property type="protein sequence ID" value="RJF77151.1"/>
    <property type="molecule type" value="Genomic_DNA"/>
</dbReference>
<keyword evidence="5" id="KW-0460">Magnesium</keyword>
<dbReference type="GO" id="GO:0005524">
    <property type="term" value="F:ATP binding"/>
    <property type="evidence" value="ECO:0007669"/>
    <property type="project" value="UniProtKB-KW"/>
</dbReference>
<feature type="binding site" evidence="4">
    <location>
        <position position="60"/>
    </location>
    <ligand>
        <name>substrate</name>
    </ligand>
</feature>
<evidence type="ECO:0000313" key="6">
    <source>
        <dbReference type="EMBL" id="RJF77151.1"/>
    </source>
</evidence>
<dbReference type="GO" id="GO:0009396">
    <property type="term" value="P:folic acid-containing compound biosynthetic process"/>
    <property type="evidence" value="ECO:0007669"/>
    <property type="project" value="TreeGrafter"/>
</dbReference>
<feature type="binding site" evidence="4">
    <location>
        <begin position="10"/>
        <end position="14"/>
    </location>
    <ligand>
        <name>ATP</name>
        <dbReference type="ChEBI" id="CHEBI:30616"/>
    </ligand>
</feature>
<keyword evidence="2 4" id="KW-0547">Nucleotide-binding</keyword>
<dbReference type="InterPro" id="IPR006311">
    <property type="entry name" value="TAT_signal"/>
</dbReference>
<dbReference type="RefSeq" id="WP_119855401.1">
    <property type="nucleotide sequence ID" value="NZ_QYYD01000003.1"/>
</dbReference>
<dbReference type="PANTHER" id="PTHR23407:SF1">
    <property type="entry name" value="5-FORMYLTETRAHYDROFOLATE CYCLO-LIGASE"/>
    <property type="match status" value="1"/>
</dbReference>
<comment type="similarity">
    <text evidence="1 5">Belongs to the 5-formyltetrahydrofolate cyclo-ligase family.</text>
</comment>
<keyword evidence="6" id="KW-0436">Ligase</keyword>
<dbReference type="PROSITE" id="PS51318">
    <property type="entry name" value="TAT"/>
    <property type="match status" value="1"/>
</dbReference>
<dbReference type="OrthoDB" id="9801938at2"/>
<name>A0A418VLV4_RHOPL</name>
<keyword evidence="3 4" id="KW-0067">ATP-binding</keyword>
<dbReference type="InterPro" id="IPR024185">
    <property type="entry name" value="FTHF_cligase-like_sf"/>
</dbReference>
<dbReference type="GO" id="GO:0030272">
    <property type="term" value="F:5-formyltetrahydrofolate cyclo-ligase activity"/>
    <property type="evidence" value="ECO:0007669"/>
    <property type="project" value="UniProtKB-EC"/>
</dbReference>
<dbReference type="EC" id="6.3.3.2" evidence="5"/>
<dbReference type="GO" id="GO:0046872">
    <property type="term" value="F:metal ion binding"/>
    <property type="evidence" value="ECO:0007669"/>
    <property type="project" value="UniProtKB-KW"/>
</dbReference>
<evidence type="ECO:0000313" key="7">
    <source>
        <dbReference type="Proteomes" id="UP000285523"/>
    </source>
</evidence>
<accession>A0A418VLV4</accession>
<sequence>MSELTDAPSKNDLRTAALARRQALSAAERDAAAAAIAARGLPVELTADAVVSGYAPIRGELDPHPLMQALGARGARLALPAVEQPGQPLRFHAWQPGDAMIRSPLGIDEPRRDAPELIPDILLVPLAAFDTLGHRIGYGAGYYDRTLEALRAARPIVTVGLAFAVQQIAAVPAAAHDVALDYVLTERETLNFRSR</sequence>
<dbReference type="NCBIfam" id="TIGR02727">
    <property type="entry name" value="MTHFS_bact"/>
    <property type="match status" value="1"/>
</dbReference>
<dbReference type="Pfam" id="PF01812">
    <property type="entry name" value="5-FTHF_cyc-lig"/>
    <property type="match status" value="1"/>
</dbReference>
<reference evidence="6 7" key="1">
    <citation type="submission" date="2018-09" db="EMBL/GenBank/DDBJ databases">
        <title>Draft genome sequence of Rhodopseudomonas palustris 2.1.18.</title>
        <authorList>
            <person name="Robertson S.L."/>
            <person name="Meyer T.E."/>
            <person name="Kyndt J.A."/>
        </authorList>
    </citation>
    <scope>NUCLEOTIDE SEQUENCE [LARGE SCALE GENOMIC DNA]</scope>
    <source>
        <strain evidence="6 7">2.1.18</strain>
    </source>
</reference>
<dbReference type="Gene3D" id="3.40.50.10420">
    <property type="entry name" value="NagB/RpiA/CoA transferase-like"/>
    <property type="match status" value="1"/>
</dbReference>
<dbReference type="InterPro" id="IPR037171">
    <property type="entry name" value="NagB/RpiA_transferase-like"/>
</dbReference>
<dbReference type="AlphaFoldDB" id="A0A418VLV4"/>
<proteinExistence type="inferred from homology"/>
<comment type="cofactor">
    <cofactor evidence="5">
        <name>Mg(2+)</name>
        <dbReference type="ChEBI" id="CHEBI:18420"/>
    </cofactor>
</comment>
<evidence type="ECO:0000256" key="1">
    <source>
        <dbReference type="ARBA" id="ARBA00010638"/>
    </source>
</evidence>
<comment type="catalytic activity">
    <reaction evidence="5">
        <text>(6S)-5-formyl-5,6,7,8-tetrahydrofolate + ATP = (6R)-5,10-methenyltetrahydrofolate + ADP + phosphate</text>
        <dbReference type="Rhea" id="RHEA:10488"/>
        <dbReference type="ChEBI" id="CHEBI:30616"/>
        <dbReference type="ChEBI" id="CHEBI:43474"/>
        <dbReference type="ChEBI" id="CHEBI:57455"/>
        <dbReference type="ChEBI" id="CHEBI:57457"/>
        <dbReference type="ChEBI" id="CHEBI:456216"/>
        <dbReference type="EC" id="6.3.3.2"/>
    </reaction>
</comment>
<dbReference type="GO" id="GO:0035999">
    <property type="term" value="P:tetrahydrofolate interconversion"/>
    <property type="evidence" value="ECO:0007669"/>
    <property type="project" value="TreeGrafter"/>
</dbReference>
<feature type="binding site" evidence="4">
    <location>
        <begin position="135"/>
        <end position="143"/>
    </location>
    <ligand>
        <name>ATP</name>
        <dbReference type="ChEBI" id="CHEBI:30616"/>
    </ligand>
</feature>
<evidence type="ECO:0000256" key="2">
    <source>
        <dbReference type="ARBA" id="ARBA00022741"/>
    </source>
</evidence>
<dbReference type="InterPro" id="IPR002698">
    <property type="entry name" value="FTHF_cligase"/>
</dbReference>
<comment type="caution">
    <text evidence="6">The sequence shown here is derived from an EMBL/GenBank/DDBJ whole genome shotgun (WGS) entry which is preliminary data.</text>
</comment>
<dbReference type="PANTHER" id="PTHR23407">
    <property type="entry name" value="ATPASE INHIBITOR/5-FORMYLTETRAHYDROFOLATE CYCLO-LIGASE"/>
    <property type="match status" value="1"/>
</dbReference>